<evidence type="ECO:0000313" key="18">
    <source>
        <dbReference type="Proteomes" id="UP001431783"/>
    </source>
</evidence>
<dbReference type="InterPro" id="IPR001650">
    <property type="entry name" value="Helicase_C-like"/>
</dbReference>
<feature type="domain" description="Helicase ATP-binding" evidence="14">
    <location>
        <begin position="66"/>
        <end position="238"/>
    </location>
</feature>
<feature type="domain" description="DEAD-box RNA helicase Q" evidence="16">
    <location>
        <begin position="35"/>
        <end position="63"/>
    </location>
</feature>
<dbReference type="Pfam" id="PF08147">
    <property type="entry name" value="DBP10CT"/>
    <property type="match status" value="1"/>
</dbReference>
<evidence type="ECO:0000256" key="13">
    <source>
        <dbReference type="SAM" id="MobiDB-lite"/>
    </source>
</evidence>
<evidence type="ECO:0000256" key="12">
    <source>
        <dbReference type="RuleBase" id="RU000492"/>
    </source>
</evidence>
<evidence type="ECO:0000256" key="2">
    <source>
        <dbReference type="ARBA" id="ARBA00010379"/>
    </source>
</evidence>
<dbReference type="Gene3D" id="3.40.50.300">
    <property type="entry name" value="P-loop containing nucleotide triphosphate hydrolases"/>
    <property type="match status" value="2"/>
</dbReference>
<dbReference type="SMART" id="SM00487">
    <property type="entry name" value="DEXDc"/>
    <property type="match status" value="1"/>
</dbReference>
<dbReference type="InterPro" id="IPR033517">
    <property type="entry name" value="DDX54/DBP10_DEAD-box_helicase"/>
</dbReference>
<dbReference type="InterPro" id="IPR027417">
    <property type="entry name" value="P-loop_NTPase"/>
</dbReference>
<dbReference type="GO" id="GO:0016787">
    <property type="term" value="F:hydrolase activity"/>
    <property type="evidence" value="ECO:0007669"/>
    <property type="project" value="UniProtKB-KW"/>
</dbReference>
<comment type="caution">
    <text evidence="17">The sequence shown here is derived from an EMBL/GenBank/DDBJ whole genome shotgun (WGS) entry which is preliminary data.</text>
</comment>
<dbReference type="InterPro" id="IPR050079">
    <property type="entry name" value="DEAD_box_RNA_helicase"/>
</dbReference>
<evidence type="ECO:0000259" key="15">
    <source>
        <dbReference type="PROSITE" id="PS51194"/>
    </source>
</evidence>
<dbReference type="Pfam" id="PF00270">
    <property type="entry name" value="DEAD"/>
    <property type="match status" value="1"/>
</dbReference>
<dbReference type="FunFam" id="3.40.50.300:FF:000865">
    <property type="entry name" value="ATP-dependent RNA helicase DDX54"/>
    <property type="match status" value="1"/>
</dbReference>
<reference evidence="17 18" key="1">
    <citation type="submission" date="2023-03" db="EMBL/GenBank/DDBJ databases">
        <title>Genome insight into feeding habits of ladybird beetles.</title>
        <authorList>
            <person name="Li H.-S."/>
            <person name="Huang Y.-H."/>
            <person name="Pang H."/>
        </authorList>
    </citation>
    <scope>NUCLEOTIDE SEQUENCE [LARGE SCALE GENOMIC DNA]</scope>
    <source>
        <strain evidence="17">SYSU_2023b</strain>
        <tissue evidence="17">Whole body</tissue>
    </source>
</reference>
<evidence type="ECO:0000256" key="7">
    <source>
        <dbReference type="ARBA" id="ARBA00022840"/>
    </source>
</evidence>
<dbReference type="EMBL" id="JARQZJ010000078">
    <property type="protein sequence ID" value="KAK9882594.1"/>
    <property type="molecule type" value="Genomic_DNA"/>
</dbReference>
<sequence length="764" mass="86838">MSTSEVTVPGFVEFIGNEDHVDRNTSKTKNSKKGGGFQSMGLTIKVLKGITKRGYKIPTPIQRKTIPVALEGRDVVAMARTGSGKTACFLIPMFEKLKQRVATTGARALILSPTRELSLQTLKFTKDLGQFMDLKTVVVLGGDSMDDQFSALHGNPDIIIATPGRFLHLCVEMDFKLNNIEYVVFDEADRLFEMGLGEQLTEIVNRLPDARQTLLFSATLPRVLVDFAKAGLNDPVLIRLDVESKLPPELELFFISVRQREKLSALLVLLASFVDNDEQTIIFVSTKHHVEYIHKILDCSGIDNTYIYSSLDPSARKINAAKFSSRKVKTLVVTDVAARGIDIPKLNNVINYDFPGKSKLFLHRVGRCARAGMSGKAYSLVTPEDYAHLLDLHLFLGRTISICTTTNKEGNFGKLPQSLVEEQSSTLIHLHQTNTDVENLRVVSENGYQQYMRSRPVASTDSNKKAKELPFHTSIVHPIFRTSNNCLEEEKESVLVKMKAYRPQGTVFEILGKTKSREYLAMKEKRALNKHKIVEHHTNEEKRLLETTFSKEQYTTLADSKESDINETFSKVILPKKRKIDQLYKIKKKDDNFIPYAPEDRHTEEGLAVDNFQREAKKAEFDIIGDSHETMHMAKKLKKWDRKKKKMVGVESHKAGKIKTESGVWISATYKSDRYKQWKEKTKTAEIGDEIQNEENDKQNISSMLKTGLNTRWSRHNEKIIQKNRQAILKSTDQILKERKIAAKKKQRNMRKGKGKGKGRRKKH</sequence>
<protein>
    <recommendedName>
        <fullName evidence="3">RNA helicase</fullName>
        <ecNumber evidence="3">3.6.4.13</ecNumber>
    </recommendedName>
</protein>
<evidence type="ECO:0000256" key="6">
    <source>
        <dbReference type="ARBA" id="ARBA00022806"/>
    </source>
</evidence>
<feature type="compositionally biased region" description="Basic residues" evidence="13">
    <location>
        <begin position="742"/>
        <end position="764"/>
    </location>
</feature>
<name>A0AAW1UP58_9CUCU</name>
<keyword evidence="9" id="KW-0539">Nucleus</keyword>
<dbReference type="GO" id="GO:0005730">
    <property type="term" value="C:nucleolus"/>
    <property type="evidence" value="ECO:0007669"/>
    <property type="project" value="UniProtKB-SubCell"/>
</dbReference>
<dbReference type="PANTHER" id="PTHR47959">
    <property type="entry name" value="ATP-DEPENDENT RNA HELICASE RHLE-RELATED"/>
    <property type="match status" value="1"/>
</dbReference>
<keyword evidence="18" id="KW-1185">Reference proteome</keyword>
<evidence type="ECO:0000256" key="4">
    <source>
        <dbReference type="ARBA" id="ARBA00022741"/>
    </source>
</evidence>
<dbReference type="GO" id="GO:0003723">
    <property type="term" value="F:RNA binding"/>
    <property type="evidence" value="ECO:0007669"/>
    <property type="project" value="UniProtKB-KW"/>
</dbReference>
<dbReference type="Pfam" id="PF00271">
    <property type="entry name" value="Helicase_C"/>
    <property type="match status" value="1"/>
</dbReference>
<dbReference type="EC" id="3.6.4.13" evidence="3"/>
<dbReference type="SMART" id="SM00490">
    <property type="entry name" value="HELICc"/>
    <property type="match status" value="1"/>
</dbReference>
<dbReference type="CDD" id="cd18787">
    <property type="entry name" value="SF2_C_DEAD"/>
    <property type="match status" value="1"/>
</dbReference>
<evidence type="ECO:0000256" key="10">
    <source>
        <dbReference type="ARBA" id="ARBA00047984"/>
    </source>
</evidence>
<keyword evidence="8" id="KW-0694">RNA-binding</keyword>
<dbReference type="PROSITE" id="PS51194">
    <property type="entry name" value="HELICASE_CTER"/>
    <property type="match status" value="1"/>
</dbReference>
<dbReference type="PROSITE" id="PS51195">
    <property type="entry name" value="Q_MOTIF"/>
    <property type="match status" value="1"/>
</dbReference>
<dbReference type="InterPro" id="IPR012541">
    <property type="entry name" value="DBP10_C"/>
</dbReference>
<dbReference type="GO" id="GO:0005829">
    <property type="term" value="C:cytosol"/>
    <property type="evidence" value="ECO:0007669"/>
    <property type="project" value="TreeGrafter"/>
</dbReference>
<comment type="catalytic activity">
    <reaction evidence="10">
        <text>ATP + H2O = ADP + phosphate + H(+)</text>
        <dbReference type="Rhea" id="RHEA:13065"/>
        <dbReference type="ChEBI" id="CHEBI:15377"/>
        <dbReference type="ChEBI" id="CHEBI:15378"/>
        <dbReference type="ChEBI" id="CHEBI:30616"/>
        <dbReference type="ChEBI" id="CHEBI:43474"/>
        <dbReference type="ChEBI" id="CHEBI:456216"/>
        <dbReference type="EC" id="3.6.4.13"/>
    </reaction>
</comment>
<dbReference type="CDD" id="cd17959">
    <property type="entry name" value="DEADc_DDX54"/>
    <property type="match status" value="1"/>
</dbReference>
<dbReference type="InterPro" id="IPR014014">
    <property type="entry name" value="RNA_helicase_DEAD_Q_motif"/>
</dbReference>
<dbReference type="SMART" id="SM01123">
    <property type="entry name" value="DBP10CT"/>
    <property type="match status" value="1"/>
</dbReference>
<dbReference type="PROSITE" id="PS00039">
    <property type="entry name" value="DEAD_ATP_HELICASE"/>
    <property type="match status" value="1"/>
</dbReference>
<dbReference type="InterPro" id="IPR014001">
    <property type="entry name" value="Helicase_ATP-bd"/>
</dbReference>
<dbReference type="InterPro" id="IPR011545">
    <property type="entry name" value="DEAD/DEAH_box_helicase_dom"/>
</dbReference>
<organism evidence="17 18">
    <name type="scientific">Henosepilachna vigintioctopunctata</name>
    <dbReference type="NCBI Taxonomy" id="420089"/>
    <lineage>
        <taxon>Eukaryota</taxon>
        <taxon>Metazoa</taxon>
        <taxon>Ecdysozoa</taxon>
        <taxon>Arthropoda</taxon>
        <taxon>Hexapoda</taxon>
        <taxon>Insecta</taxon>
        <taxon>Pterygota</taxon>
        <taxon>Neoptera</taxon>
        <taxon>Endopterygota</taxon>
        <taxon>Coleoptera</taxon>
        <taxon>Polyphaga</taxon>
        <taxon>Cucujiformia</taxon>
        <taxon>Coccinelloidea</taxon>
        <taxon>Coccinellidae</taxon>
        <taxon>Epilachninae</taxon>
        <taxon>Epilachnini</taxon>
        <taxon>Henosepilachna</taxon>
    </lineage>
</organism>
<comment type="subcellular location">
    <subcellularLocation>
        <location evidence="1">Nucleus</location>
        <location evidence="1">Nucleolus</location>
    </subcellularLocation>
</comment>
<dbReference type="InterPro" id="IPR000629">
    <property type="entry name" value="RNA-helicase_DEAD-box_CS"/>
</dbReference>
<keyword evidence="5 12" id="KW-0378">Hydrolase</keyword>
<dbReference type="Proteomes" id="UP001431783">
    <property type="component" value="Unassembled WGS sequence"/>
</dbReference>
<evidence type="ECO:0000259" key="16">
    <source>
        <dbReference type="PROSITE" id="PS51195"/>
    </source>
</evidence>
<gene>
    <name evidence="17" type="ORF">WA026_022222</name>
</gene>
<keyword evidence="7 12" id="KW-0067">ATP-binding</keyword>
<dbReference type="PANTHER" id="PTHR47959:SF8">
    <property type="entry name" value="RNA HELICASE"/>
    <property type="match status" value="1"/>
</dbReference>
<keyword evidence="6 12" id="KW-0347">Helicase</keyword>
<feature type="short sequence motif" description="Q motif" evidence="11">
    <location>
        <begin position="35"/>
        <end position="63"/>
    </location>
</feature>
<evidence type="ECO:0000259" key="14">
    <source>
        <dbReference type="PROSITE" id="PS51192"/>
    </source>
</evidence>
<dbReference type="GO" id="GO:0003724">
    <property type="term" value="F:RNA helicase activity"/>
    <property type="evidence" value="ECO:0007669"/>
    <property type="project" value="UniProtKB-EC"/>
</dbReference>
<accession>A0AAW1UP58</accession>
<dbReference type="GO" id="GO:0005524">
    <property type="term" value="F:ATP binding"/>
    <property type="evidence" value="ECO:0007669"/>
    <property type="project" value="UniProtKB-KW"/>
</dbReference>
<evidence type="ECO:0000313" key="17">
    <source>
        <dbReference type="EMBL" id="KAK9882594.1"/>
    </source>
</evidence>
<evidence type="ECO:0000256" key="9">
    <source>
        <dbReference type="ARBA" id="ARBA00023242"/>
    </source>
</evidence>
<feature type="region of interest" description="Disordered" evidence="13">
    <location>
        <begin position="741"/>
        <end position="764"/>
    </location>
</feature>
<feature type="domain" description="Helicase C-terminal" evidence="15">
    <location>
        <begin position="266"/>
        <end position="411"/>
    </location>
</feature>
<evidence type="ECO:0000256" key="1">
    <source>
        <dbReference type="ARBA" id="ARBA00004604"/>
    </source>
</evidence>
<dbReference type="AlphaFoldDB" id="A0AAW1UP58"/>
<evidence type="ECO:0000256" key="11">
    <source>
        <dbReference type="PROSITE-ProRule" id="PRU00552"/>
    </source>
</evidence>
<keyword evidence="4 12" id="KW-0547">Nucleotide-binding</keyword>
<dbReference type="PROSITE" id="PS51192">
    <property type="entry name" value="HELICASE_ATP_BIND_1"/>
    <property type="match status" value="1"/>
</dbReference>
<proteinExistence type="inferred from homology"/>
<evidence type="ECO:0000256" key="8">
    <source>
        <dbReference type="ARBA" id="ARBA00022884"/>
    </source>
</evidence>
<evidence type="ECO:0000256" key="5">
    <source>
        <dbReference type="ARBA" id="ARBA00022801"/>
    </source>
</evidence>
<comment type="similarity">
    <text evidence="2">Belongs to the DEAD box helicase family. DDX54/DBP10 subfamily.</text>
</comment>
<evidence type="ECO:0000256" key="3">
    <source>
        <dbReference type="ARBA" id="ARBA00012552"/>
    </source>
</evidence>
<dbReference type="GO" id="GO:0010468">
    <property type="term" value="P:regulation of gene expression"/>
    <property type="evidence" value="ECO:0007669"/>
    <property type="project" value="UniProtKB-ARBA"/>
</dbReference>
<dbReference type="SUPFAM" id="SSF52540">
    <property type="entry name" value="P-loop containing nucleoside triphosphate hydrolases"/>
    <property type="match status" value="1"/>
</dbReference>